<dbReference type="AlphaFoldDB" id="A0ABD1YLS0"/>
<keyword evidence="1" id="KW-0378">Hydrolase</keyword>
<sequence>MGKSQWLLLVLTVAVSLAVQGQGSYAEGEKLRVLVLHGYKGNGNRQCKYCNSWDPAVTNLIQFDCLTAPIPYIYKKWRDCYSWFNVDIQYRSQSGIDESLVFILDHMLKNGPYDGVIGHSQGGFMAGVLVGVLEKKKEILGRSFDVFPPLRFAIIDKGPFLVDLLEDVFIPPLKTKSFHVIGTIDPYQDEQEFFLTKWQDPQVEYIKMPHVPLTGEYMDANFTLRFKEFLNNFRRVEAKGKVAEE</sequence>
<dbReference type="PANTHER" id="PTHR48070:SF6">
    <property type="entry name" value="ESTERASE OVCA2"/>
    <property type="match status" value="1"/>
</dbReference>
<proteinExistence type="predicted"/>
<feature type="domain" description="Serine hydrolase" evidence="3">
    <location>
        <begin position="29"/>
        <end position="194"/>
    </location>
</feature>
<evidence type="ECO:0000313" key="4">
    <source>
        <dbReference type="EMBL" id="KAL2631538.1"/>
    </source>
</evidence>
<comment type="caution">
    <text evidence="4">The sequence shown here is derived from an EMBL/GenBank/DDBJ whole genome shotgun (WGS) entry which is preliminary data.</text>
</comment>
<dbReference type="Gene3D" id="3.40.50.1820">
    <property type="entry name" value="alpha/beta hydrolase"/>
    <property type="match status" value="1"/>
</dbReference>
<evidence type="ECO:0000256" key="2">
    <source>
        <dbReference type="SAM" id="SignalP"/>
    </source>
</evidence>
<dbReference type="InterPro" id="IPR050593">
    <property type="entry name" value="LovG"/>
</dbReference>
<dbReference type="InterPro" id="IPR005645">
    <property type="entry name" value="FSH-like_dom"/>
</dbReference>
<keyword evidence="5" id="KW-1185">Reference proteome</keyword>
<feature type="chain" id="PRO_5044883713" description="Serine hydrolase domain-containing protein" evidence="2">
    <location>
        <begin position="22"/>
        <end position="245"/>
    </location>
</feature>
<evidence type="ECO:0000313" key="5">
    <source>
        <dbReference type="Proteomes" id="UP001605036"/>
    </source>
</evidence>
<evidence type="ECO:0000256" key="1">
    <source>
        <dbReference type="ARBA" id="ARBA00022801"/>
    </source>
</evidence>
<dbReference type="Pfam" id="PF03959">
    <property type="entry name" value="FSH1"/>
    <property type="match status" value="1"/>
</dbReference>
<feature type="signal peptide" evidence="2">
    <location>
        <begin position="1"/>
        <end position="21"/>
    </location>
</feature>
<dbReference type="Proteomes" id="UP001605036">
    <property type="component" value="Unassembled WGS sequence"/>
</dbReference>
<name>A0ABD1YLS0_9MARC</name>
<dbReference type="EMBL" id="JBHFFA010000004">
    <property type="protein sequence ID" value="KAL2631538.1"/>
    <property type="molecule type" value="Genomic_DNA"/>
</dbReference>
<protein>
    <recommendedName>
        <fullName evidence="3">Serine hydrolase domain-containing protein</fullName>
    </recommendedName>
</protein>
<reference evidence="4 5" key="1">
    <citation type="submission" date="2024-09" db="EMBL/GenBank/DDBJ databases">
        <title>Chromosome-scale assembly of Riccia fluitans.</title>
        <authorList>
            <person name="Paukszto L."/>
            <person name="Sawicki J."/>
            <person name="Karawczyk K."/>
            <person name="Piernik-Szablinska J."/>
            <person name="Szczecinska M."/>
            <person name="Mazdziarz M."/>
        </authorList>
    </citation>
    <scope>NUCLEOTIDE SEQUENCE [LARGE SCALE GENOMIC DNA]</scope>
    <source>
        <strain evidence="4">Rf_01</strain>
        <tissue evidence="4">Aerial parts of the thallus</tissue>
    </source>
</reference>
<keyword evidence="2" id="KW-0732">Signal</keyword>
<organism evidence="4 5">
    <name type="scientific">Riccia fluitans</name>
    <dbReference type="NCBI Taxonomy" id="41844"/>
    <lineage>
        <taxon>Eukaryota</taxon>
        <taxon>Viridiplantae</taxon>
        <taxon>Streptophyta</taxon>
        <taxon>Embryophyta</taxon>
        <taxon>Marchantiophyta</taxon>
        <taxon>Marchantiopsida</taxon>
        <taxon>Marchantiidae</taxon>
        <taxon>Marchantiales</taxon>
        <taxon>Ricciaceae</taxon>
        <taxon>Riccia</taxon>
    </lineage>
</organism>
<evidence type="ECO:0000259" key="3">
    <source>
        <dbReference type="Pfam" id="PF03959"/>
    </source>
</evidence>
<dbReference type="InterPro" id="IPR029058">
    <property type="entry name" value="AB_hydrolase_fold"/>
</dbReference>
<dbReference type="GO" id="GO:0016787">
    <property type="term" value="F:hydrolase activity"/>
    <property type="evidence" value="ECO:0007669"/>
    <property type="project" value="UniProtKB-KW"/>
</dbReference>
<dbReference type="SUPFAM" id="SSF53474">
    <property type="entry name" value="alpha/beta-Hydrolases"/>
    <property type="match status" value="1"/>
</dbReference>
<gene>
    <name evidence="4" type="ORF">R1flu_016224</name>
</gene>
<accession>A0ABD1YLS0</accession>
<dbReference type="PANTHER" id="PTHR48070">
    <property type="entry name" value="ESTERASE OVCA2"/>
    <property type="match status" value="1"/>
</dbReference>